<comment type="similarity">
    <text evidence="2">Belongs to the Orn/Lys/Arg decarboxylase class-I family.</text>
</comment>
<evidence type="ECO:0000259" key="6">
    <source>
        <dbReference type="PROSITE" id="PS00703"/>
    </source>
</evidence>
<dbReference type="Gene3D" id="3.90.100.10">
    <property type="entry name" value="Orn/Lys/Arg decarboxylase, C-terminal domain"/>
    <property type="match status" value="1"/>
</dbReference>
<comment type="cofactor">
    <cofactor evidence="1">
        <name>pyridoxal 5'-phosphate</name>
        <dbReference type="ChEBI" id="CHEBI:597326"/>
    </cofactor>
</comment>
<dbReference type="PANTHER" id="PTHR43277:SF4">
    <property type="entry name" value="ARGININE DECARBOXYLASE"/>
    <property type="match status" value="1"/>
</dbReference>
<evidence type="ECO:0000256" key="1">
    <source>
        <dbReference type="ARBA" id="ARBA00001933"/>
    </source>
</evidence>
<accession>A0A9D1D5S1</accession>
<evidence type="ECO:0000256" key="5">
    <source>
        <dbReference type="ARBA" id="ARBA00023239"/>
    </source>
</evidence>
<dbReference type="Proteomes" id="UP000824250">
    <property type="component" value="Unassembled WGS sequence"/>
</dbReference>
<reference evidence="7" key="2">
    <citation type="journal article" date="2021" name="PeerJ">
        <title>Extensive microbial diversity within the chicken gut microbiome revealed by metagenomics and culture.</title>
        <authorList>
            <person name="Gilroy R."/>
            <person name="Ravi A."/>
            <person name="Getino M."/>
            <person name="Pursley I."/>
            <person name="Horton D.L."/>
            <person name="Alikhan N.F."/>
            <person name="Baker D."/>
            <person name="Gharbi K."/>
            <person name="Hall N."/>
            <person name="Watson M."/>
            <person name="Adriaenssens E.M."/>
            <person name="Foster-Nyarko E."/>
            <person name="Jarju S."/>
            <person name="Secka A."/>
            <person name="Antonio M."/>
            <person name="Oren A."/>
            <person name="Chaudhuri R.R."/>
            <person name="La Ragione R."/>
            <person name="Hildebrand F."/>
            <person name="Pallen M.J."/>
        </authorList>
    </citation>
    <scope>NUCLEOTIDE SEQUENCE</scope>
    <source>
        <strain evidence="7">CHK180-2868</strain>
    </source>
</reference>
<feature type="domain" description="Orn/Lys/Arg decarboxylases family 1 pyridoxal-P attachment site" evidence="6">
    <location>
        <begin position="223"/>
        <end position="237"/>
    </location>
</feature>
<dbReference type="SUPFAM" id="SSF53383">
    <property type="entry name" value="PLP-dependent transferases"/>
    <property type="match status" value="1"/>
</dbReference>
<dbReference type="PANTHER" id="PTHR43277">
    <property type="entry name" value="ARGININE DECARBOXYLASE"/>
    <property type="match status" value="1"/>
</dbReference>
<proteinExistence type="inferred from homology"/>
<keyword evidence="7" id="KW-0808">Transferase</keyword>
<dbReference type="InterPro" id="IPR052357">
    <property type="entry name" value="Orn_Lys_Arg_decarboxylase-I"/>
</dbReference>
<evidence type="ECO:0000256" key="3">
    <source>
        <dbReference type="ARBA" id="ARBA00022793"/>
    </source>
</evidence>
<dbReference type="GO" id="GO:0016831">
    <property type="term" value="F:carboxy-lyase activity"/>
    <property type="evidence" value="ECO:0007669"/>
    <property type="project" value="UniProtKB-KW"/>
</dbReference>
<dbReference type="InterPro" id="IPR015424">
    <property type="entry name" value="PyrdxlP-dep_Trfase"/>
</dbReference>
<keyword evidence="5" id="KW-0456">Lyase</keyword>
<dbReference type="Gene3D" id="3.40.640.10">
    <property type="entry name" value="Type I PLP-dependent aspartate aminotransferase-like (Major domain)"/>
    <property type="match status" value="1"/>
</dbReference>
<keyword evidence="4" id="KW-0663">Pyridoxal phosphate</keyword>
<sequence length="484" mass="52871">MDRERQKRAPIYEALEAFKKKRVVPFDVPGHKRGRGNPELVQLLGEKCVSLDVNSMKPLDNLCHPVSVIKEAEELAADAFGAAAAYLMVGGTTSAVQSMILSVCEAGDKIILPRNVHKSVINAMVLCGAVPVYVNPEMNQKLGISLGMEVEKVKQAIEDNPDAVAVFVNNPTYYGICSDIRTIVELAHARGMKVLADEAHGTHLYFGKNLPISAMEAGADMAAVSMHKSGGSLTQSSLLLLNKGVNADYVRQIINLTQTTSASYLLLSSLDISRRNLALRGEESFEKVREMAEYARQEINSIGGYYAYGKELVNGNSIFDYDVTKLSVYTRDIGLAGIEVYDLLRDEYDIQIEFGDISNILAYISIGDRIQDIERLVGALADIERLYRKDSAGLLSGEYISPKVVMSPQKAFYSDKVSVPVESSSGRVCAEFVMCYPPGIPILAPGEMITDDVVQYILYAKEKGCSMQGTEDPAVNQLQVLAGV</sequence>
<evidence type="ECO:0000313" key="7">
    <source>
        <dbReference type="EMBL" id="HIR04889.1"/>
    </source>
</evidence>
<evidence type="ECO:0000313" key="8">
    <source>
        <dbReference type="Proteomes" id="UP000824250"/>
    </source>
</evidence>
<keyword evidence="7" id="KW-0032">Aminotransferase</keyword>
<evidence type="ECO:0000256" key="4">
    <source>
        <dbReference type="ARBA" id="ARBA00022898"/>
    </source>
</evidence>
<dbReference type="Pfam" id="PF01276">
    <property type="entry name" value="OKR_DC_1"/>
    <property type="match status" value="1"/>
</dbReference>
<protein>
    <submittedName>
        <fullName evidence="7">Aminotransferase class V-fold PLP-dependent enzyme</fullName>
    </submittedName>
</protein>
<dbReference type="GO" id="GO:0008483">
    <property type="term" value="F:transaminase activity"/>
    <property type="evidence" value="ECO:0007669"/>
    <property type="project" value="UniProtKB-KW"/>
</dbReference>
<dbReference type="InterPro" id="IPR008286">
    <property type="entry name" value="Prn/Lys/Arg_de-COase_C"/>
</dbReference>
<name>A0A9D1D5S1_9FIRM</name>
<dbReference type="Pfam" id="PF03711">
    <property type="entry name" value="OKR_DC_1_C"/>
    <property type="match status" value="1"/>
</dbReference>
<dbReference type="AlphaFoldDB" id="A0A9D1D5S1"/>
<gene>
    <name evidence="7" type="ORF">IAB28_02860</name>
</gene>
<dbReference type="InterPro" id="IPR015421">
    <property type="entry name" value="PyrdxlP-dep_Trfase_major"/>
</dbReference>
<evidence type="ECO:0000256" key="2">
    <source>
        <dbReference type="ARBA" id="ARBA00010671"/>
    </source>
</evidence>
<dbReference type="PROSITE" id="PS00703">
    <property type="entry name" value="OKR_DC_1"/>
    <property type="match status" value="1"/>
</dbReference>
<organism evidence="7 8">
    <name type="scientific">Candidatus Copromonas faecavium</name>
    <name type="common">nom. illeg.</name>
    <dbReference type="NCBI Taxonomy" id="2840740"/>
    <lineage>
        <taxon>Bacteria</taxon>
        <taxon>Bacillati</taxon>
        <taxon>Bacillota</taxon>
        <taxon>Clostridia</taxon>
        <taxon>Lachnospirales</taxon>
        <taxon>Lachnospiraceae</taxon>
        <taxon>Candidatus Copromonas (nom. illeg.)</taxon>
    </lineage>
</organism>
<dbReference type="InterPro" id="IPR000310">
    <property type="entry name" value="Orn/Lys/Arg_deCO2ase_major_dom"/>
</dbReference>
<comment type="caution">
    <text evidence="7">The sequence shown here is derived from an EMBL/GenBank/DDBJ whole genome shotgun (WGS) entry which is preliminary data.</text>
</comment>
<keyword evidence="3" id="KW-0210">Decarboxylase</keyword>
<dbReference type="EMBL" id="DVGC01000014">
    <property type="protein sequence ID" value="HIR04889.1"/>
    <property type="molecule type" value="Genomic_DNA"/>
</dbReference>
<reference evidence="7" key="1">
    <citation type="submission" date="2020-10" db="EMBL/GenBank/DDBJ databases">
        <authorList>
            <person name="Gilroy R."/>
        </authorList>
    </citation>
    <scope>NUCLEOTIDE SEQUENCE</scope>
    <source>
        <strain evidence="7">CHK180-2868</strain>
    </source>
</reference>